<dbReference type="AlphaFoldDB" id="A0A9W7SYI5"/>
<reference evidence="4 5" key="2">
    <citation type="journal article" date="2021" name="Curr. Genet.">
        <title>Genetic response to nitrogen starvation in the aggressive Eucalyptus foliar pathogen Teratosphaeria destructans.</title>
        <authorList>
            <person name="Havenga M."/>
            <person name="Wingfield B.D."/>
            <person name="Wingfield M.J."/>
            <person name="Dreyer L.L."/>
            <person name="Roets F."/>
            <person name="Aylward J."/>
        </authorList>
    </citation>
    <scope>NUCLEOTIDE SEQUENCE [LARGE SCALE GENOMIC DNA]</scope>
    <source>
        <strain evidence="4">CMW44962</strain>
    </source>
</reference>
<feature type="compositionally biased region" description="Basic and acidic residues" evidence="1">
    <location>
        <begin position="179"/>
        <end position="190"/>
    </location>
</feature>
<reference evidence="4 5" key="1">
    <citation type="journal article" date="2018" name="IMA Fungus">
        <title>IMA Genome-F 10: Nine draft genome sequences of Claviceps purpurea s.lat., including C. arundinis, C. humidiphila, and C. cf. spartinae, pseudomolecules for the pitch canker pathogen Fusarium circinatum, draft genome of Davidsoniella eucalypti, Grosmannia galeiformis, Quambalaria eucalypti, and Teratosphaeria destructans.</title>
        <authorList>
            <person name="Wingfield B.D."/>
            <person name="Liu M."/>
            <person name="Nguyen H.D."/>
            <person name="Lane F.A."/>
            <person name="Morgan S.W."/>
            <person name="De Vos L."/>
            <person name="Wilken P.M."/>
            <person name="Duong T.A."/>
            <person name="Aylward J."/>
            <person name="Coetzee M.P."/>
            <person name="Dadej K."/>
            <person name="De Beer Z.W."/>
            <person name="Findlay W."/>
            <person name="Havenga M."/>
            <person name="Kolarik M."/>
            <person name="Menzies J.G."/>
            <person name="Naidoo K."/>
            <person name="Pochopski O."/>
            <person name="Shoukouhi P."/>
            <person name="Santana Q.C."/>
            <person name="Seifert K.A."/>
            <person name="Soal N."/>
            <person name="Steenkamp E.T."/>
            <person name="Tatham C.T."/>
            <person name="van der Nest M.A."/>
            <person name="Wingfield M.J."/>
        </authorList>
    </citation>
    <scope>NUCLEOTIDE SEQUENCE [LARGE SCALE GENOMIC DNA]</scope>
    <source>
        <strain evidence="4">CMW44962</strain>
    </source>
</reference>
<dbReference type="SUPFAM" id="SSF50800">
    <property type="entry name" value="PK beta-barrel domain-like"/>
    <property type="match status" value="1"/>
</dbReference>
<feature type="domain" description="MOSC" evidence="3">
    <location>
        <begin position="297"/>
        <end position="474"/>
    </location>
</feature>
<feature type="region of interest" description="Disordered" evidence="1">
    <location>
        <begin position="160"/>
        <end position="202"/>
    </location>
</feature>
<dbReference type="EMBL" id="RIBY02000480">
    <property type="protein sequence ID" value="KAH9842067.1"/>
    <property type="molecule type" value="Genomic_DNA"/>
</dbReference>
<dbReference type="GO" id="GO:0030151">
    <property type="term" value="F:molybdenum ion binding"/>
    <property type="evidence" value="ECO:0007669"/>
    <property type="project" value="InterPro"/>
</dbReference>
<feature type="compositionally biased region" description="Polar residues" evidence="1">
    <location>
        <begin position="164"/>
        <end position="178"/>
    </location>
</feature>
<dbReference type="GO" id="GO:0003824">
    <property type="term" value="F:catalytic activity"/>
    <property type="evidence" value="ECO:0007669"/>
    <property type="project" value="InterPro"/>
</dbReference>
<dbReference type="InterPro" id="IPR005303">
    <property type="entry name" value="MOCOS_middle"/>
</dbReference>
<keyword evidence="2" id="KW-1133">Transmembrane helix</keyword>
<dbReference type="InterPro" id="IPR011037">
    <property type="entry name" value="Pyrv_Knase-like_insert_dom_sf"/>
</dbReference>
<evidence type="ECO:0000313" key="5">
    <source>
        <dbReference type="Proteomes" id="UP001138500"/>
    </source>
</evidence>
<comment type="caution">
    <text evidence="4">The sequence shown here is derived from an EMBL/GenBank/DDBJ whole genome shotgun (WGS) entry which is preliminary data.</text>
</comment>
<dbReference type="OrthoDB" id="17255at2759"/>
<sequence>MSAEALLVHYLEYLSSPAVLLAILIVVGPVVLSVTLETAAGSQKPNESVPGCRRVGIRGRSNLDDQYHARDQDEKPVPQVKALFTYPVKSCRGVELNASEVEASGLKYDRLFTFAQLVTKPIKNDADPEPSGEWDHQWRFITEREFPRLVRVKTQLWIPDPRGRQNTTPISRVSGQNQDKNKLRAREPQPRPRSRTRGNTLMGQLERGKASHSVDWAANGGCLLLQFMFEPDFNPLGLRTEIVTIKLPLAPTPQRAEAKHYEQEELSIWTDTVMATNMTTEIDTKALAKLKYYLGVTNPLAIFRLDERHKRTITRSLPKDRPKQEYKVGFVDAFPVNILGMSSVRATDDELPANASAKGKLDARRFRANVYVTGTPPFEEDKWKKILLGRRIGRDEQGLFETEAEYHVACRTARCTLPNVDPETGVKDRNEPYTTLGKTRKVDEGAYPHSCLGMQTIPLFERGFIRVGDPIEVLETGEHRYEKMFP</sequence>
<dbReference type="GO" id="GO:0030170">
    <property type="term" value="F:pyridoxal phosphate binding"/>
    <property type="evidence" value="ECO:0007669"/>
    <property type="project" value="InterPro"/>
</dbReference>
<dbReference type="Proteomes" id="UP001138500">
    <property type="component" value="Unassembled WGS sequence"/>
</dbReference>
<evidence type="ECO:0000256" key="1">
    <source>
        <dbReference type="SAM" id="MobiDB-lite"/>
    </source>
</evidence>
<keyword evidence="2" id="KW-0472">Membrane</keyword>
<dbReference type="PROSITE" id="PS51340">
    <property type="entry name" value="MOSC"/>
    <property type="match status" value="1"/>
</dbReference>
<proteinExistence type="predicted"/>
<evidence type="ECO:0000313" key="4">
    <source>
        <dbReference type="EMBL" id="KAH9842067.1"/>
    </source>
</evidence>
<name>A0A9W7SYI5_9PEZI</name>
<evidence type="ECO:0000256" key="2">
    <source>
        <dbReference type="SAM" id="Phobius"/>
    </source>
</evidence>
<dbReference type="Pfam" id="PF03476">
    <property type="entry name" value="MOSC_N"/>
    <property type="match status" value="1"/>
</dbReference>
<organism evidence="4 5">
    <name type="scientific">Teratosphaeria destructans</name>
    <dbReference type="NCBI Taxonomy" id="418781"/>
    <lineage>
        <taxon>Eukaryota</taxon>
        <taxon>Fungi</taxon>
        <taxon>Dikarya</taxon>
        <taxon>Ascomycota</taxon>
        <taxon>Pezizomycotina</taxon>
        <taxon>Dothideomycetes</taxon>
        <taxon>Dothideomycetidae</taxon>
        <taxon>Mycosphaerellales</taxon>
        <taxon>Teratosphaeriaceae</taxon>
        <taxon>Teratosphaeria</taxon>
    </lineage>
</organism>
<keyword evidence="5" id="KW-1185">Reference proteome</keyword>
<gene>
    <name evidence="4" type="ORF">Tdes44962_MAKER07727</name>
</gene>
<feature type="transmembrane region" description="Helical" evidence="2">
    <location>
        <begin position="18"/>
        <end position="36"/>
    </location>
</feature>
<evidence type="ECO:0000259" key="3">
    <source>
        <dbReference type="PROSITE" id="PS51340"/>
    </source>
</evidence>
<protein>
    <submittedName>
        <fullName evidence="4">MOSC N-terminal beta barrel domain</fullName>
    </submittedName>
</protein>
<dbReference type="InterPro" id="IPR005302">
    <property type="entry name" value="MoCF_Sase_C"/>
</dbReference>
<accession>A0A9W7SYI5</accession>
<dbReference type="Pfam" id="PF03473">
    <property type="entry name" value="MOSC"/>
    <property type="match status" value="1"/>
</dbReference>
<keyword evidence="2" id="KW-0812">Transmembrane</keyword>